<dbReference type="Gramene" id="Pp3c26_12367V3.1">
    <property type="protein sequence ID" value="Pp3c26_12367V3.1"/>
    <property type="gene ID" value="Pp3c26_12367"/>
</dbReference>
<evidence type="ECO:0000313" key="1">
    <source>
        <dbReference type="EMBL" id="PNR27081.1"/>
    </source>
</evidence>
<dbReference type="InParanoid" id="A0A2K1ICT0"/>
<evidence type="ECO:0000313" key="2">
    <source>
        <dbReference type="EnsemblPlants" id="Pp3c26_12367V3.1"/>
    </source>
</evidence>
<reference evidence="2" key="3">
    <citation type="submission" date="2020-12" db="UniProtKB">
        <authorList>
            <consortium name="EnsemblPlants"/>
        </authorList>
    </citation>
    <scope>IDENTIFICATION</scope>
</reference>
<dbReference type="AlphaFoldDB" id="A0A2K1ICT0"/>
<proteinExistence type="predicted"/>
<keyword evidence="3" id="KW-1185">Reference proteome</keyword>
<dbReference type="EnsemblPlants" id="Pp3c26_12367V3.1">
    <property type="protein sequence ID" value="Pp3c26_12367V3.1"/>
    <property type="gene ID" value="Pp3c26_12367"/>
</dbReference>
<dbReference type="PaxDb" id="3218-PP1S6_322V6.1"/>
<name>A0A2K1ICT0_PHYPA</name>
<evidence type="ECO:0000313" key="3">
    <source>
        <dbReference type="Proteomes" id="UP000006727"/>
    </source>
</evidence>
<dbReference type="EMBL" id="ABEU02000026">
    <property type="protein sequence ID" value="PNR27081.1"/>
    <property type="molecule type" value="Genomic_DNA"/>
</dbReference>
<accession>A0A2K1ICT0</accession>
<sequence length="127" mass="13446">MICLQQVSVIVSTDLSAEIASPPVDHNMAPFWSLPIQTEATIDTEMAKFARNVISRIRAQSTFPLPSKGTLHGFVISSNLGAGAICGRAHRGTLLPELPNPASLRACMSRGSGAVLGLYKVTALCIL</sequence>
<reference evidence="1 3" key="1">
    <citation type="journal article" date="2008" name="Science">
        <title>The Physcomitrella genome reveals evolutionary insights into the conquest of land by plants.</title>
        <authorList>
            <person name="Rensing S."/>
            <person name="Lang D."/>
            <person name="Zimmer A."/>
            <person name="Terry A."/>
            <person name="Salamov A."/>
            <person name="Shapiro H."/>
            <person name="Nishiyama T."/>
            <person name="Perroud P.-F."/>
            <person name="Lindquist E."/>
            <person name="Kamisugi Y."/>
            <person name="Tanahashi T."/>
            <person name="Sakakibara K."/>
            <person name="Fujita T."/>
            <person name="Oishi K."/>
            <person name="Shin-I T."/>
            <person name="Kuroki Y."/>
            <person name="Toyoda A."/>
            <person name="Suzuki Y."/>
            <person name="Hashimoto A."/>
            <person name="Yamaguchi K."/>
            <person name="Sugano A."/>
            <person name="Kohara Y."/>
            <person name="Fujiyama A."/>
            <person name="Anterola A."/>
            <person name="Aoki S."/>
            <person name="Ashton N."/>
            <person name="Barbazuk W.B."/>
            <person name="Barker E."/>
            <person name="Bennetzen J."/>
            <person name="Bezanilla M."/>
            <person name="Blankenship R."/>
            <person name="Cho S.H."/>
            <person name="Dutcher S."/>
            <person name="Estelle M."/>
            <person name="Fawcett J.A."/>
            <person name="Gundlach H."/>
            <person name="Hanada K."/>
            <person name="Heyl A."/>
            <person name="Hicks K.A."/>
            <person name="Hugh J."/>
            <person name="Lohr M."/>
            <person name="Mayer K."/>
            <person name="Melkozernov A."/>
            <person name="Murata T."/>
            <person name="Nelson D."/>
            <person name="Pils B."/>
            <person name="Prigge M."/>
            <person name="Reiss B."/>
            <person name="Renner T."/>
            <person name="Rombauts S."/>
            <person name="Rushton P."/>
            <person name="Sanderfoot A."/>
            <person name="Schween G."/>
            <person name="Shiu S.-H."/>
            <person name="Stueber K."/>
            <person name="Theodoulou F.L."/>
            <person name="Tu H."/>
            <person name="Van de Peer Y."/>
            <person name="Verrier P.J."/>
            <person name="Waters E."/>
            <person name="Wood A."/>
            <person name="Yang L."/>
            <person name="Cove D."/>
            <person name="Cuming A."/>
            <person name="Hasebe M."/>
            <person name="Lucas S."/>
            <person name="Mishler D.B."/>
            <person name="Reski R."/>
            <person name="Grigoriev I."/>
            <person name="Quatrano R.S."/>
            <person name="Boore J.L."/>
        </authorList>
    </citation>
    <scope>NUCLEOTIDE SEQUENCE [LARGE SCALE GENOMIC DNA]</scope>
    <source>
        <strain evidence="2 3">cv. Gransden 2004</strain>
    </source>
</reference>
<reference evidence="1 3" key="2">
    <citation type="journal article" date="2018" name="Plant J.">
        <title>The Physcomitrella patens chromosome-scale assembly reveals moss genome structure and evolution.</title>
        <authorList>
            <person name="Lang D."/>
            <person name="Ullrich K.K."/>
            <person name="Murat F."/>
            <person name="Fuchs J."/>
            <person name="Jenkins J."/>
            <person name="Haas F.B."/>
            <person name="Piednoel M."/>
            <person name="Gundlach H."/>
            <person name="Van Bel M."/>
            <person name="Meyberg R."/>
            <person name="Vives C."/>
            <person name="Morata J."/>
            <person name="Symeonidi A."/>
            <person name="Hiss M."/>
            <person name="Muchero W."/>
            <person name="Kamisugi Y."/>
            <person name="Saleh O."/>
            <person name="Blanc G."/>
            <person name="Decker E.L."/>
            <person name="van Gessel N."/>
            <person name="Grimwood J."/>
            <person name="Hayes R.D."/>
            <person name="Graham S.W."/>
            <person name="Gunter L.E."/>
            <person name="McDaniel S.F."/>
            <person name="Hoernstein S.N.W."/>
            <person name="Larsson A."/>
            <person name="Li F.W."/>
            <person name="Perroud P.F."/>
            <person name="Phillips J."/>
            <person name="Ranjan P."/>
            <person name="Rokshar D.S."/>
            <person name="Rothfels C.J."/>
            <person name="Schneider L."/>
            <person name="Shu S."/>
            <person name="Stevenson D.W."/>
            <person name="Thummler F."/>
            <person name="Tillich M."/>
            <person name="Villarreal Aguilar J.C."/>
            <person name="Widiez T."/>
            <person name="Wong G.K."/>
            <person name="Wymore A."/>
            <person name="Zhang Y."/>
            <person name="Zimmer A.D."/>
            <person name="Quatrano R.S."/>
            <person name="Mayer K.F.X."/>
            <person name="Goodstein D."/>
            <person name="Casacuberta J.M."/>
            <person name="Vandepoele K."/>
            <person name="Reski R."/>
            <person name="Cuming A.C."/>
            <person name="Tuskan G.A."/>
            <person name="Maumus F."/>
            <person name="Salse J."/>
            <person name="Schmutz J."/>
            <person name="Rensing S.A."/>
        </authorList>
    </citation>
    <scope>NUCLEOTIDE SEQUENCE [LARGE SCALE GENOMIC DNA]</scope>
    <source>
        <strain evidence="2 3">cv. Gransden 2004</strain>
    </source>
</reference>
<dbReference type="Proteomes" id="UP000006727">
    <property type="component" value="Chromosome 26"/>
</dbReference>
<protein>
    <submittedName>
        <fullName evidence="1 2">Uncharacterized protein</fullName>
    </submittedName>
</protein>
<gene>
    <name evidence="1" type="ORF">PHYPA_030562</name>
</gene>
<organism evidence="1">
    <name type="scientific">Physcomitrium patens</name>
    <name type="common">Spreading-leaved earth moss</name>
    <name type="synonym">Physcomitrella patens</name>
    <dbReference type="NCBI Taxonomy" id="3218"/>
    <lineage>
        <taxon>Eukaryota</taxon>
        <taxon>Viridiplantae</taxon>
        <taxon>Streptophyta</taxon>
        <taxon>Embryophyta</taxon>
        <taxon>Bryophyta</taxon>
        <taxon>Bryophytina</taxon>
        <taxon>Bryopsida</taxon>
        <taxon>Funariidae</taxon>
        <taxon>Funariales</taxon>
        <taxon>Funariaceae</taxon>
        <taxon>Physcomitrium</taxon>
    </lineage>
</organism>